<dbReference type="PROSITE" id="PS51257">
    <property type="entry name" value="PROKAR_LIPOPROTEIN"/>
    <property type="match status" value="1"/>
</dbReference>
<dbReference type="EC" id="5.2.1.8" evidence="2"/>
<name>A0ABS6JKU2_9BACI</name>
<evidence type="ECO:0000256" key="4">
    <source>
        <dbReference type="ARBA" id="ARBA00023110"/>
    </source>
</evidence>
<evidence type="ECO:0000256" key="5">
    <source>
        <dbReference type="ARBA" id="ARBA00023235"/>
    </source>
</evidence>
<dbReference type="RefSeq" id="WP_217068723.1">
    <property type="nucleotide sequence ID" value="NZ_JAHQCS010000171.1"/>
</dbReference>
<comment type="caution">
    <text evidence="7">The sequence shown here is derived from an EMBL/GenBank/DDBJ whole genome shotgun (WGS) entry which is preliminary data.</text>
</comment>
<proteinExistence type="predicted"/>
<reference evidence="7 8" key="1">
    <citation type="submission" date="2021-06" db="EMBL/GenBank/DDBJ databases">
        <title>Bacillus sp. RD4P76, an endophyte from a halophyte.</title>
        <authorList>
            <person name="Sun J.-Q."/>
        </authorList>
    </citation>
    <scope>NUCLEOTIDE SEQUENCE [LARGE SCALE GENOMIC DNA]</scope>
    <source>
        <strain evidence="7 8">CGMCC 1.15917</strain>
    </source>
</reference>
<gene>
    <name evidence="7" type="ORF">KS419_21315</name>
</gene>
<dbReference type="InterPro" id="IPR050245">
    <property type="entry name" value="PrsA_foldase"/>
</dbReference>
<evidence type="ECO:0000313" key="8">
    <source>
        <dbReference type="Proteomes" id="UP000784880"/>
    </source>
</evidence>
<evidence type="ECO:0000256" key="2">
    <source>
        <dbReference type="ARBA" id="ARBA00013194"/>
    </source>
</evidence>
<dbReference type="PANTHER" id="PTHR47245:SF1">
    <property type="entry name" value="FOLDASE PROTEIN PRSA"/>
    <property type="match status" value="1"/>
</dbReference>
<dbReference type="PANTHER" id="PTHR47245">
    <property type="entry name" value="PEPTIDYLPROLYL ISOMERASE"/>
    <property type="match status" value="1"/>
</dbReference>
<evidence type="ECO:0000313" key="7">
    <source>
        <dbReference type="EMBL" id="MBU9714283.1"/>
    </source>
</evidence>
<keyword evidence="4" id="KW-0697">Rotamase</keyword>
<keyword evidence="3 6" id="KW-0732">Signal</keyword>
<evidence type="ECO:0000256" key="1">
    <source>
        <dbReference type="ARBA" id="ARBA00000971"/>
    </source>
</evidence>
<comment type="catalytic activity">
    <reaction evidence="1">
        <text>[protein]-peptidylproline (omega=180) = [protein]-peptidylproline (omega=0)</text>
        <dbReference type="Rhea" id="RHEA:16237"/>
        <dbReference type="Rhea" id="RHEA-COMP:10747"/>
        <dbReference type="Rhea" id="RHEA-COMP:10748"/>
        <dbReference type="ChEBI" id="CHEBI:83833"/>
        <dbReference type="ChEBI" id="CHEBI:83834"/>
        <dbReference type="EC" id="5.2.1.8"/>
    </reaction>
</comment>
<protein>
    <recommendedName>
        <fullName evidence="2">peptidylprolyl isomerase</fullName>
        <ecNumber evidence="2">5.2.1.8</ecNumber>
    </recommendedName>
</protein>
<dbReference type="Proteomes" id="UP000784880">
    <property type="component" value="Unassembled WGS sequence"/>
</dbReference>
<keyword evidence="5" id="KW-0413">Isomerase</keyword>
<keyword evidence="8" id="KW-1185">Reference proteome</keyword>
<dbReference type="EMBL" id="JAHQCS010000171">
    <property type="protein sequence ID" value="MBU9714283.1"/>
    <property type="molecule type" value="Genomic_DNA"/>
</dbReference>
<feature type="signal peptide" evidence="6">
    <location>
        <begin position="1"/>
        <end position="20"/>
    </location>
</feature>
<accession>A0ABS6JKU2</accession>
<dbReference type="Pfam" id="PF13624">
    <property type="entry name" value="SurA_N_3"/>
    <property type="match status" value="1"/>
</dbReference>
<organism evidence="7 8">
    <name type="scientific">Evansella tamaricis</name>
    <dbReference type="NCBI Taxonomy" id="2069301"/>
    <lineage>
        <taxon>Bacteria</taxon>
        <taxon>Bacillati</taxon>
        <taxon>Bacillota</taxon>
        <taxon>Bacilli</taxon>
        <taxon>Bacillales</taxon>
        <taxon>Bacillaceae</taxon>
        <taxon>Evansella</taxon>
    </lineage>
</organism>
<feature type="chain" id="PRO_5046504090" description="peptidylprolyl isomerase" evidence="6">
    <location>
        <begin position="21"/>
        <end position="228"/>
    </location>
</feature>
<evidence type="ECO:0000256" key="6">
    <source>
        <dbReference type="SAM" id="SignalP"/>
    </source>
</evidence>
<evidence type="ECO:0000256" key="3">
    <source>
        <dbReference type="ARBA" id="ARBA00022729"/>
    </source>
</evidence>
<sequence>MSFIRRFLLTTSIVAILALAACGGDEQGDSEDNSQAGISEGETAATVNGENIYLNELDQQLNQIKELYAQQGLDLEAEENAEMLQELRRGILDEMVQDKILIQEANNQNIEPTEEEIDVAIEQVMGQYQMTEEELQEVLDLQNYTQEMFRSDIKDQLKIQQLLTLEHLDSSQLEVSDDELRDYYDEIVAQYGEEVGEYEELQVELEESFLRERYLENLTENAELEIFI</sequence>